<dbReference type="STRING" id="4232.A0A251TC56"/>
<evidence type="ECO:0000256" key="3">
    <source>
        <dbReference type="ARBA" id="ARBA00022771"/>
    </source>
</evidence>
<dbReference type="InParanoid" id="A0A251TC56"/>
<keyword evidence="4" id="KW-0862">Zinc</keyword>
<evidence type="ECO:0000313" key="7">
    <source>
        <dbReference type="Proteomes" id="UP000215914"/>
    </source>
</evidence>
<dbReference type="EMBL" id="CM007900">
    <property type="protein sequence ID" value="OTG08725.1"/>
    <property type="molecule type" value="Genomic_DNA"/>
</dbReference>
<feature type="domain" description="Seven-in-absentia protein TRAF-like" evidence="5">
    <location>
        <begin position="13"/>
        <end position="52"/>
    </location>
</feature>
<dbReference type="Pfam" id="PF03145">
    <property type="entry name" value="Sina_TRAF"/>
    <property type="match status" value="1"/>
</dbReference>
<accession>A0A251TC56</accession>
<evidence type="ECO:0000313" key="6">
    <source>
        <dbReference type="EMBL" id="OTG08725.1"/>
    </source>
</evidence>
<protein>
    <submittedName>
        <fullName evidence="6">Putative E3 ubiquitin-protein ligase SIN-like protein</fullName>
    </submittedName>
</protein>
<evidence type="ECO:0000256" key="1">
    <source>
        <dbReference type="ARBA" id="ARBA00009119"/>
    </source>
</evidence>
<sequence length="53" mass="5906">MDVDEMILVIARIGANGRKLKWQGVPRSIHDSHKTVRDGLDGLIITRNVALLL</sequence>
<dbReference type="GO" id="GO:0005737">
    <property type="term" value="C:cytoplasm"/>
    <property type="evidence" value="ECO:0007669"/>
    <property type="project" value="InterPro"/>
</dbReference>
<dbReference type="GO" id="GO:0006511">
    <property type="term" value="P:ubiquitin-dependent protein catabolic process"/>
    <property type="evidence" value="ECO:0007669"/>
    <property type="project" value="InterPro"/>
</dbReference>
<gene>
    <name evidence="6" type="ORF">HannXRQ_Chr11g0344941</name>
</gene>
<dbReference type="InterPro" id="IPR018121">
    <property type="entry name" value="7-in-absentia-prot_TRAF-dom"/>
</dbReference>
<proteinExistence type="inferred from homology"/>
<keyword evidence="2" id="KW-0479">Metal-binding</keyword>
<dbReference type="AlphaFoldDB" id="A0A251TC56"/>
<name>A0A251TC56_HELAN</name>
<dbReference type="GO" id="GO:0008270">
    <property type="term" value="F:zinc ion binding"/>
    <property type="evidence" value="ECO:0007669"/>
    <property type="project" value="UniProtKB-KW"/>
</dbReference>
<evidence type="ECO:0000256" key="4">
    <source>
        <dbReference type="ARBA" id="ARBA00022833"/>
    </source>
</evidence>
<evidence type="ECO:0000259" key="5">
    <source>
        <dbReference type="Pfam" id="PF03145"/>
    </source>
</evidence>
<keyword evidence="3" id="KW-0863">Zinc-finger</keyword>
<comment type="similarity">
    <text evidence="1">Belongs to the SINA (Seven in absentia) family.</text>
</comment>
<dbReference type="Gene3D" id="2.60.210.10">
    <property type="entry name" value="Apoptosis, Tumor Necrosis Factor Receptor Associated Protein 2, Chain A"/>
    <property type="match status" value="1"/>
</dbReference>
<reference evidence="7" key="1">
    <citation type="journal article" date="2017" name="Nature">
        <title>The sunflower genome provides insights into oil metabolism, flowering and Asterid evolution.</title>
        <authorList>
            <person name="Badouin H."/>
            <person name="Gouzy J."/>
            <person name="Grassa C.J."/>
            <person name="Murat F."/>
            <person name="Staton S.E."/>
            <person name="Cottret L."/>
            <person name="Lelandais-Briere C."/>
            <person name="Owens G.L."/>
            <person name="Carrere S."/>
            <person name="Mayjonade B."/>
            <person name="Legrand L."/>
            <person name="Gill N."/>
            <person name="Kane N.C."/>
            <person name="Bowers J.E."/>
            <person name="Hubner S."/>
            <person name="Bellec A."/>
            <person name="Berard A."/>
            <person name="Berges H."/>
            <person name="Blanchet N."/>
            <person name="Boniface M.C."/>
            <person name="Brunel D."/>
            <person name="Catrice O."/>
            <person name="Chaidir N."/>
            <person name="Claudel C."/>
            <person name="Donnadieu C."/>
            <person name="Faraut T."/>
            <person name="Fievet G."/>
            <person name="Helmstetter N."/>
            <person name="King M."/>
            <person name="Knapp S.J."/>
            <person name="Lai Z."/>
            <person name="Le Paslier M.C."/>
            <person name="Lippi Y."/>
            <person name="Lorenzon L."/>
            <person name="Mandel J.R."/>
            <person name="Marage G."/>
            <person name="Marchand G."/>
            <person name="Marquand E."/>
            <person name="Bret-Mestries E."/>
            <person name="Morien E."/>
            <person name="Nambeesan S."/>
            <person name="Nguyen T."/>
            <person name="Pegot-Espagnet P."/>
            <person name="Pouilly N."/>
            <person name="Raftis F."/>
            <person name="Sallet E."/>
            <person name="Schiex T."/>
            <person name="Thomas J."/>
            <person name="Vandecasteele C."/>
            <person name="Vares D."/>
            <person name="Vear F."/>
            <person name="Vautrin S."/>
            <person name="Crespi M."/>
            <person name="Mangin B."/>
            <person name="Burke J.M."/>
            <person name="Salse J."/>
            <person name="Munos S."/>
            <person name="Vincourt P."/>
            <person name="Rieseberg L.H."/>
            <person name="Langlade N.B."/>
        </authorList>
    </citation>
    <scope>NUCLEOTIDE SEQUENCE [LARGE SCALE GENOMIC DNA]</scope>
    <source>
        <strain evidence="7">cv. SF193</strain>
    </source>
</reference>
<dbReference type="Proteomes" id="UP000215914">
    <property type="component" value="Chromosome 11"/>
</dbReference>
<organism evidence="6 7">
    <name type="scientific">Helianthus annuus</name>
    <name type="common">Common sunflower</name>
    <dbReference type="NCBI Taxonomy" id="4232"/>
    <lineage>
        <taxon>Eukaryota</taxon>
        <taxon>Viridiplantae</taxon>
        <taxon>Streptophyta</taxon>
        <taxon>Embryophyta</taxon>
        <taxon>Tracheophyta</taxon>
        <taxon>Spermatophyta</taxon>
        <taxon>Magnoliopsida</taxon>
        <taxon>eudicotyledons</taxon>
        <taxon>Gunneridae</taxon>
        <taxon>Pentapetalae</taxon>
        <taxon>asterids</taxon>
        <taxon>campanulids</taxon>
        <taxon>Asterales</taxon>
        <taxon>Asteraceae</taxon>
        <taxon>Asteroideae</taxon>
        <taxon>Heliantheae alliance</taxon>
        <taxon>Heliantheae</taxon>
        <taxon>Helianthus</taxon>
    </lineage>
</organism>
<dbReference type="InterPro" id="IPR008974">
    <property type="entry name" value="TRAF-like"/>
</dbReference>
<evidence type="ECO:0000256" key="2">
    <source>
        <dbReference type="ARBA" id="ARBA00022723"/>
    </source>
</evidence>
<keyword evidence="7" id="KW-1185">Reference proteome</keyword>